<dbReference type="Gene3D" id="3.40.50.620">
    <property type="entry name" value="HUPs"/>
    <property type="match status" value="1"/>
</dbReference>
<dbReference type="InterPro" id="IPR051786">
    <property type="entry name" value="ASN_synthetase/amidase"/>
</dbReference>
<dbReference type="EMBL" id="SORE01000011">
    <property type="protein sequence ID" value="TDY48151.1"/>
    <property type="molecule type" value="Genomic_DNA"/>
</dbReference>
<gene>
    <name evidence="5" type="ORF">BX592_11186</name>
</gene>
<dbReference type="SUPFAM" id="SSF52402">
    <property type="entry name" value="Adenine nucleotide alpha hydrolases-like"/>
    <property type="match status" value="1"/>
</dbReference>
<evidence type="ECO:0000313" key="6">
    <source>
        <dbReference type="Proteomes" id="UP000295509"/>
    </source>
</evidence>
<feature type="domain" description="Asparagine synthetase" evidence="4">
    <location>
        <begin position="4"/>
        <end position="126"/>
    </location>
</feature>
<protein>
    <recommendedName>
        <fullName evidence="2">asparagine synthase (glutamine-hydrolyzing)</fullName>
        <ecNumber evidence="2">6.3.5.4</ecNumber>
    </recommendedName>
</protein>
<comment type="catalytic activity">
    <reaction evidence="3">
        <text>L-aspartate + L-glutamine + ATP + H2O = L-asparagine + L-glutamate + AMP + diphosphate + H(+)</text>
        <dbReference type="Rhea" id="RHEA:12228"/>
        <dbReference type="ChEBI" id="CHEBI:15377"/>
        <dbReference type="ChEBI" id="CHEBI:15378"/>
        <dbReference type="ChEBI" id="CHEBI:29985"/>
        <dbReference type="ChEBI" id="CHEBI:29991"/>
        <dbReference type="ChEBI" id="CHEBI:30616"/>
        <dbReference type="ChEBI" id="CHEBI:33019"/>
        <dbReference type="ChEBI" id="CHEBI:58048"/>
        <dbReference type="ChEBI" id="CHEBI:58359"/>
        <dbReference type="ChEBI" id="CHEBI:456215"/>
        <dbReference type="EC" id="6.3.5.4"/>
    </reaction>
</comment>
<dbReference type="InterPro" id="IPR001962">
    <property type="entry name" value="Asn_synthase"/>
</dbReference>
<dbReference type="PANTHER" id="PTHR43284">
    <property type="entry name" value="ASPARAGINE SYNTHETASE (GLUTAMINE-HYDROLYZING)"/>
    <property type="match status" value="1"/>
</dbReference>
<evidence type="ECO:0000256" key="2">
    <source>
        <dbReference type="ARBA" id="ARBA00012737"/>
    </source>
</evidence>
<dbReference type="AlphaFoldDB" id="A0A4R8LPC0"/>
<dbReference type="GO" id="GO:0005829">
    <property type="term" value="C:cytosol"/>
    <property type="evidence" value="ECO:0007669"/>
    <property type="project" value="TreeGrafter"/>
</dbReference>
<comment type="pathway">
    <text evidence="1">Amino-acid biosynthesis; L-asparagine biosynthesis; L-asparagine from L-aspartate (L-Gln route): step 1/1.</text>
</comment>
<evidence type="ECO:0000256" key="3">
    <source>
        <dbReference type="ARBA" id="ARBA00048741"/>
    </source>
</evidence>
<dbReference type="RefSeq" id="WP_243849566.1">
    <property type="nucleotide sequence ID" value="NZ_JBHLUW010000061.1"/>
</dbReference>
<proteinExistence type="predicted"/>
<accession>A0A4R8LPC0</accession>
<dbReference type="InterPro" id="IPR014729">
    <property type="entry name" value="Rossmann-like_a/b/a_fold"/>
</dbReference>
<evidence type="ECO:0000259" key="4">
    <source>
        <dbReference type="Pfam" id="PF00733"/>
    </source>
</evidence>
<dbReference type="EC" id="6.3.5.4" evidence="2"/>
<keyword evidence="6" id="KW-1185">Reference proteome</keyword>
<comment type="caution">
    <text evidence="5">The sequence shown here is derived from an EMBL/GenBank/DDBJ whole genome shotgun (WGS) entry which is preliminary data.</text>
</comment>
<evidence type="ECO:0000313" key="5">
    <source>
        <dbReference type="EMBL" id="TDY48151.1"/>
    </source>
</evidence>
<reference evidence="5 6" key="1">
    <citation type="submission" date="2019-03" db="EMBL/GenBank/DDBJ databases">
        <title>Genomic Encyclopedia of Type Strains, Phase III (KMG-III): the genomes of soil and plant-associated and newly described type strains.</title>
        <authorList>
            <person name="Whitman W."/>
        </authorList>
    </citation>
    <scope>NUCLEOTIDE SEQUENCE [LARGE SCALE GENOMIC DNA]</scope>
    <source>
        <strain evidence="5 6">LMG 29544</strain>
    </source>
</reference>
<dbReference type="GO" id="GO:0004066">
    <property type="term" value="F:asparagine synthase (glutamine-hydrolyzing) activity"/>
    <property type="evidence" value="ECO:0007669"/>
    <property type="project" value="UniProtKB-EC"/>
</dbReference>
<dbReference type="Proteomes" id="UP000295509">
    <property type="component" value="Unassembled WGS sequence"/>
</dbReference>
<dbReference type="PANTHER" id="PTHR43284:SF1">
    <property type="entry name" value="ASPARAGINE SYNTHETASE"/>
    <property type="match status" value="1"/>
</dbReference>
<organism evidence="5 6">
    <name type="scientific">Paraburkholderia rhizosphaerae</name>
    <dbReference type="NCBI Taxonomy" id="480658"/>
    <lineage>
        <taxon>Bacteria</taxon>
        <taxon>Pseudomonadati</taxon>
        <taxon>Pseudomonadota</taxon>
        <taxon>Betaproteobacteria</taxon>
        <taxon>Burkholderiales</taxon>
        <taxon>Burkholderiaceae</taxon>
        <taxon>Paraburkholderia</taxon>
    </lineage>
</organism>
<dbReference type="GO" id="GO:0006529">
    <property type="term" value="P:asparagine biosynthetic process"/>
    <property type="evidence" value="ECO:0007669"/>
    <property type="project" value="InterPro"/>
</dbReference>
<dbReference type="Pfam" id="PF00733">
    <property type="entry name" value="Asn_synthase"/>
    <property type="match status" value="1"/>
</dbReference>
<evidence type="ECO:0000256" key="1">
    <source>
        <dbReference type="ARBA" id="ARBA00005187"/>
    </source>
</evidence>
<sequence length="131" mass="14917">MYPSLYLLFAEVRKTSTVALSGEAAAEVFGGYRWFHSPEAVNAATFPWLRGRDSVPSMWSESVKKELCLSEYVADFYTHAIDATPLLPGQTGHEKRMREICFLGLTHWLPILLDRKDRLSMAVGHEDIRRT</sequence>
<name>A0A4R8LPC0_9BURK</name>